<evidence type="ECO:0000313" key="13">
    <source>
        <dbReference type="EMBL" id="AXI09113.1"/>
    </source>
</evidence>
<dbReference type="PANTHER" id="PTHR42837:SF2">
    <property type="entry name" value="MEMBRANE METALLOPROTEASE ARASP2, CHLOROPLASTIC-RELATED"/>
    <property type="match status" value="1"/>
</dbReference>
<evidence type="ECO:0000256" key="3">
    <source>
        <dbReference type="ARBA" id="ARBA00007931"/>
    </source>
</evidence>
<dbReference type="InterPro" id="IPR004387">
    <property type="entry name" value="Pept_M50_Zn"/>
</dbReference>
<dbReference type="OrthoDB" id="9782003at2"/>
<keyword evidence="6 11" id="KW-0378">Hydrolase</keyword>
<evidence type="ECO:0000256" key="8">
    <source>
        <dbReference type="ARBA" id="ARBA00022989"/>
    </source>
</evidence>
<dbReference type="GO" id="GO:0046872">
    <property type="term" value="F:metal ion binding"/>
    <property type="evidence" value="ECO:0007669"/>
    <property type="project" value="UniProtKB-KW"/>
</dbReference>
<keyword evidence="5 11" id="KW-0812">Transmembrane</keyword>
<dbReference type="CDD" id="cd06163">
    <property type="entry name" value="S2P-M50_PDZ_RseP-like"/>
    <property type="match status" value="1"/>
</dbReference>
<dbReference type="SMART" id="SM00228">
    <property type="entry name" value="PDZ"/>
    <property type="match status" value="1"/>
</dbReference>
<dbReference type="RefSeq" id="WP_114916406.1">
    <property type="nucleotide sequence ID" value="NZ_CP024848.1"/>
</dbReference>
<keyword evidence="11" id="KW-0479">Metal-binding</keyword>
<dbReference type="KEGG" id="ocn:CUC15_09330"/>
<comment type="cofactor">
    <cofactor evidence="1 11">
        <name>Zn(2+)</name>
        <dbReference type="ChEBI" id="CHEBI:29105"/>
    </cofactor>
</comment>
<comment type="similarity">
    <text evidence="3 11">Belongs to the peptidase M50B family.</text>
</comment>
<dbReference type="InterPro" id="IPR008915">
    <property type="entry name" value="Peptidase_M50"/>
</dbReference>
<evidence type="ECO:0000256" key="5">
    <source>
        <dbReference type="ARBA" id="ARBA00022692"/>
    </source>
</evidence>
<gene>
    <name evidence="13" type="primary">rseP</name>
    <name evidence="13" type="ORF">CUC15_09330</name>
</gene>
<dbReference type="AlphaFoldDB" id="A0A345PGI3"/>
<dbReference type="SUPFAM" id="SSF50156">
    <property type="entry name" value="PDZ domain-like"/>
    <property type="match status" value="1"/>
</dbReference>
<feature type="transmembrane region" description="Helical" evidence="11">
    <location>
        <begin position="351"/>
        <end position="370"/>
    </location>
</feature>
<evidence type="ECO:0000256" key="10">
    <source>
        <dbReference type="ARBA" id="ARBA00023136"/>
    </source>
</evidence>
<dbReference type="GO" id="GO:0004222">
    <property type="term" value="F:metalloendopeptidase activity"/>
    <property type="evidence" value="ECO:0007669"/>
    <property type="project" value="InterPro"/>
</dbReference>
<evidence type="ECO:0000256" key="1">
    <source>
        <dbReference type="ARBA" id="ARBA00001947"/>
    </source>
</evidence>
<evidence type="ECO:0000256" key="11">
    <source>
        <dbReference type="RuleBase" id="RU362031"/>
    </source>
</evidence>
<dbReference type="CDD" id="cd23081">
    <property type="entry name" value="cpPDZ_EcRseP-like"/>
    <property type="match status" value="1"/>
</dbReference>
<evidence type="ECO:0000256" key="9">
    <source>
        <dbReference type="ARBA" id="ARBA00023049"/>
    </source>
</evidence>
<name>A0A345PGI3_9BACI</name>
<dbReference type="NCBIfam" id="TIGR00054">
    <property type="entry name" value="RIP metalloprotease RseP"/>
    <property type="match status" value="1"/>
</dbReference>
<dbReference type="PANTHER" id="PTHR42837">
    <property type="entry name" value="REGULATOR OF SIGMA-E PROTEASE RSEP"/>
    <property type="match status" value="1"/>
</dbReference>
<evidence type="ECO:0000256" key="6">
    <source>
        <dbReference type="ARBA" id="ARBA00022801"/>
    </source>
</evidence>
<evidence type="ECO:0000259" key="12">
    <source>
        <dbReference type="SMART" id="SM00228"/>
    </source>
</evidence>
<dbReference type="InterPro" id="IPR001478">
    <property type="entry name" value="PDZ"/>
</dbReference>
<dbReference type="EMBL" id="CP024848">
    <property type="protein sequence ID" value="AXI09113.1"/>
    <property type="molecule type" value="Genomic_DNA"/>
</dbReference>
<feature type="transmembrane region" description="Helical" evidence="11">
    <location>
        <begin position="397"/>
        <end position="416"/>
    </location>
</feature>
<feature type="transmembrane region" description="Helical" evidence="11">
    <location>
        <begin position="173"/>
        <end position="194"/>
    </location>
</feature>
<keyword evidence="14" id="KW-1185">Reference proteome</keyword>
<evidence type="ECO:0000313" key="14">
    <source>
        <dbReference type="Proteomes" id="UP000253908"/>
    </source>
</evidence>
<comment type="subcellular location">
    <subcellularLocation>
        <location evidence="2">Membrane</location>
        <topology evidence="2">Multi-pass membrane protein</topology>
    </subcellularLocation>
</comment>
<dbReference type="Proteomes" id="UP000253908">
    <property type="component" value="Chromosome"/>
</dbReference>
<keyword evidence="8 11" id="KW-1133">Transmembrane helix</keyword>
<keyword evidence="10 11" id="KW-0472">Membrane</keyword>
<dbReference type="GO" id="GO:0016020">
    <property type="term" value="C:membrane"/>
    <property type="evidence" value="ECO:0007669"/>
    <property type="project" value="UniProtKB-SubCell"/>
</dbReference>
<dbReference type="Pfam" id="PF02163">
    <property type="entry name" value="Peptidase_M50"/>
    <property type="match status" value="1"/>
</dbReference>
<dbReference type="Gene3D" id="2.30.42.10">
    <property type="match status" value="1"/>
</dbReference>
<sequence length="424" mass="47364">MTTIIAFILMFGLLVFIHEWGHMIFAKRAGMLVREFAIGFGPKVFSFTKNETLYTIRLIPAGGYVRVAGEDPEIIELKPGHHIGLEFNQAGKVNKIIVNNKSKHPNARVIEVERVDLDHQLIIEGYEIDEENDLLRFDVDEKAFFIMDERETQIAPYNRQFASKTPAQRAMQLFAGPMMNFLLAIVIFIILGLIQGVPVEEARMGQIQPDTPAEEAGLQPNDEVIQIEDQSVSTWEEFTSVVRENPGQEMELVVLRNGNEEAITIVPNEVESVDQKGDPISIGQIGVYQATEKSVIGTLKYGIIQTYNITKLVLTNLMMLITGQVSIDMLSGPVGIYDATDQVVQTGFMNLLLWTAMLSVNLGIVNLVPLPALDGGRLLFVAIEAIRGKPVPPEKEGIFHFVGFALLMLLMIVVTWNDIQRLFL</sequence>
<accession>A0A345PGI3</accession>
<dbReference type="Pfam" id="PF17820">
    <property type="entry name" value="PDZ_6"/>
    <property type="match status" value="1"/>
</dbReference>
<dbReference type="EC" id="3.4.24.-" evidence="11"/>
<reference evidence="14" key="1">
    <citation type="submission" date="2017-11" db="EMBL/GenBank/DDBJ databases">
        <authorList>
            <person name="Zhu W."/>
        </authorList>
    </citation>
    <scope>NUCLEOTIDE SEQUENCE [LARGE SCALE GENOMIC DNA]</scope>
    <source>
        <strain evidence="14">160</strain>
    </source>
</reference>
<evidence type="ECO:0000256" key="2">
    <source>
        <dbReference type="ARBA" id="ARBA00004141"/>
    </source>
</evidence>
<proteinExistence type="inferred from homology"/>
<dbReference type="InterPro" id="IPR036034">
    <property type="entry name" value="PDZ_sf"/>
</dbReference>
<feature type="domain" description="PDZ" evidence="12">
    <location>
        <begin position="184"/>
        <end position="258"/>
    </location>
</feature>
<keyword evidence="9 11" id="KW-0482">Metalloprotease</keyword>
<evidence type="ECO:0000256" key="7">
    <source>
        <dbReference type="ARBA" id="ARBA00022833"/>
    </source>
</evidence>
<organism evidence="13 14">
    <name type="scientific">Oceanobacillus zhaokaii</name>
    <dbReference type="NCBI Taxonomy" id="2052660"/>
    <lineage>
        <taxon>Bacteria</taxon>
        <taxon>Bacillati</taxon>
        <taxon>Bacillota</taxon>
        <taxon>Bacilli</taxon>
        <taxon>Bacillales</taxon>
        <taxon>Bacillaceae</taxon>
        <taxon>Oceanobacillus</taxon>
    </lineage>
</organism>
<dbReference type="InterPro" id="IPR041489">
    <property type="entry name" value="PDZ_6"/>
</dbReference>
<dbReference type="GO" id="GO:0006508">
    <property type="term" value="P:proteolysis"/>
    <property type="evidence" value="ECO:0007669"/>
    <property type="project" value="UniProtKB-KW"/>
</dbReference>
<keyword evidence="7 11" id="KW-0862">Zinc</keyword>
<protein>
    <recommendedName>
        <fullName evidence="11">Zinc metalloprotease</fullName>
        <ecNumber evidence="11">3.4.24.-</ecNumber>
    </recommendedName>
</protein>
<keyword evidence="4 13" id="KW-0645">Protease</keyword>
<evidence type="ECO:0000256" key="4">
    <source>
        <dbReference type="ARBA" id="ARBA00022670"/>
    </source>
</evidence>